<dbReference type="Pfam" id="PF14388">
    <property type="entry name" value="DUF4419"/>
    <property type="match status" value="1"/>
</dbReference>
<evidence type="ECO:0000313" key="2">
    <source>
        <dbReference type="Proteomes" id="UP001610446"/>
    </source>
</evidence>
<gene>
    <name evidence="1" type="ORF">BJY01DRAFT_213093</name>
</gene>
<accession>A0ABR4K3F9</accession>
<organism evidence="1 2">
    <name type="scientific">Aspergillus pseudoustus</name>
    <dbReference type="NCBI Taxonomy" id="1810923"/>
    <lineage>
        <taxon>Eukaryota</taxon>
        <taxon>Fungi</taxon>
        <taxon>Dikarya</taxon>
        <taxon>Ascomycota</taxon>
        <taxon>Pezizomycotina</taxon>
        <taxon>Eurotiomycetes</taxon>
        <taxon>Eurotiomycetidae</taxon>
        <taxon>Eurotiales</taxon>
        <taxon>Aspergillaceae</taxon>
        <taxon>Aspergillus</taxon>
        <taxon>Aspergillus subgen. Nidulantes</taxon>
    </lineage>
</organism>
<proteinExistence type="predicted"/>
<name>A0ABR4K3F9_9EURO</name>
<evidence type="ECO:0000313" key="1">
    <source>
        <dbReference type="EMBL" id="KAL2846858.1"/>
    </source>
</evidence>
<dbReference type="PANTHER" id="PTHR31252:SF11">
    <property type="entry name" value="DUF4419 DOMAIN-CONTAINING PROTEIN"/>
    <property type="match status" value="1"/>
</dbReference>
<sequence>MPTTIKVSSHGAEPWDPEKRFVLASSPKTLLDLTSRDDGELHADPKSLNREIIQSTFDYLRADNACFASKNGFVHGCIQAYNKHHHLVIRPEDVWLAILTQFSLYVNANARDMRHLFVEHEGQMDLFIEVDLNNVHHGEMAIKMGECIQNQVKDREMRDWIVPNFSTTTENDVAVSSVVFMGTMQQYFTYSWGTRCGLPTATLLGDVEDWKMIKERIKKLTAYGKETKRWYAKLKPVIEGFVDCFLVPESQLVRRFWRSICDEHIPNGSGSPTYSGWITAFCFWDKDGKCIHPRWGSPKLGLASVPMGFTKVPVILLDDGRPIKTEMLAGSVATQVTKQSMEGKLDTVQPASGWFLYTV</sequence>
<dbReference type="EMBL" id="JBFXLU010000060">
    <property type="protein sequence ID" value="KAL2846858.1"/>
    <property type="molecule type" value="Genomic_DNA"/>
</dbReference>
<reference evidence="1 2" key="1">
    <citation type="submission" date="2024-07" db="EMBL/GenBank/DDBJ databases">
        <title>Section-level genome sequencing and comparative genomics of Aspergillus sections Usti and Cavernicolus.</title>
        <authorList>
            <consortium name="Lawrence Berkeley National Laboratory"/>
            <person name="Nybo J.L."/>
            <person name="Vesth T.C."/>
            <person name="Theobald S."/>
            <person name="Frisvad J.C."/>
            <person name="Larsen T.O."/>
            <person name="Kjaerboelling I."/>
            <person name="Rothschild-Mancinelli K."/>
            <person name="Lyhne E.K."/>
            <person name="Kogle M.E."/>
            <person name="Barry K."/>
            <person name="Clum A."/>
            <person name="Na H."/>
            <person name="Ledsgaard L."/>
            <person name="Lin J."/>
            <person name="Lipzen A."/>
            <person name="Kuo A."/>
            <person name="Riley R."/>
            <person name="Mondo S."/>
            <person name="Labutti K."/>
            <person name="Haridas S."/>
            <person name="Pangalinan J."/>
            <person name="Salamov A.A."/>
            <person name="Simmons B.A."/>
            <person name="Magnuson J.K."/>
            <person name="Chen J."/>
            <person name="Drula E."/>
            <person name="Henrissat B."/>
            <person name="Wiebenga A."/>
            <person name="Lubbers R.J."/>
            <person name="Gomes A.C."/>
            <person name="Makela M.R."/>
            <person name="Stajich J."/>
            <person name="Grigoriev I.V."/>
            <person name="Mortensen U.H."/>
            <person name="De Vries R.P."/>
            <person name="Baker S.E."/>
            <person name="Andersen M.R."/>
        </authorList>
    </citation>
    <scope>NUCLEOTIDE SEQUENCE [LARGE SCALE GENOMIC DNA]</scope>
    <source>
        <strain evidence="1 2">CBS 123904</strain>
    </source>
</reference>
<protein>
    <submittedName>
        <fullName evidence="1">Uncharacterized protein</fullName>
    </submittedName>
</protein>
<dbReference type="Proteomes" id="UP001610446">
    <property type="component" value="Unassembled WGS sequence"/>
</dbReference>
<keyword evidence="2" id="KW-1185">Reference proteome</keyword>
<dbReference type="PANTHER" id="PTHR31252">
    <property type="entry name" value="DUF4419 DOMAIN-CONTAINING PROTEIN"/>
    <property type="match status" value="1"/>
</dbReference>
<dbReference type="InterPro" id="IPR025533">
    <property type="entry name" value="DUF4419"/>
</dbReference>
<comment type="caution">
    <text evidence="1">The sequence shown here is derived from an EMBL/GenBank/DDBJ whole genome shotgun (WGS) entry which is preliminary data.</text>
</comment>